<evidence type="ECO:0008006" key="3">
    <source>
        <dbReference type="Google" id="ProtNLM"/>
    </source>
</evidence>
<evidence type="ECO:0000313" key="1">
    <source>
        <dbReference type="EMBL" id="MET3597173.1"/>
    </source>
</evidence>
<dbReference type="EMBL" id="JBEPLM010000020">
    <property type="protein sequence ID" value="MET3597173.1"/>
    <property type="molecule type" value="Genomic_DNA"/>
</dbReference>
<proteinExistence type="predicted"/>
<accession>A0ABV2I2U4</accession>
<name>A0ABV2I2U4_9HYPH</name>
<dbReference type="Proteomes" id="UP001549036">
    <property type="component" value="Unassembled WGS sequence"/>
</dbReference>
<comment type="caution">
    <text evidence="1">The sequence shown here is derived from an EMBL/GenBank/DDBJ whole genome shotgun (WGS) entry which is preliminary data.</text>
</comment>
<sequence length="29" mass="3090">MSAAITGQKRVDVALADMESRVSELLANI</sequence>
<reference evidence="1 2" key="1">
    <citation type="submission" date="2024-06" db="EMBL/GenBank/DDBJ databases">
        <title>Genomic Encyclopedia of Type Strains, Phase IV (KMG-IV): sequencing the most valuable type-strain genomes for metagenomic binning, comparative biology and taxonomic classification.</title>
        <authorList>
            <person name="Goeker M."/>
        </authorList>
    </citation>
    <scope>NUCLEOTIDE SEQUENCE [LARGE SCALE GENOMIC DNA]</scope>
    <source>
        <strain evidence="1 2">DSM 29846</strain>
    </source>
</reference>
<gene>
    <name evidence="1" type="ORF">ABID26_006597</name>
</gene>
<keyword evidence="2" id="KW-1185">Reference proteome</keyword>
<protein>
    <recommendedName>
        <fullName evidence="3">Ribosome recycling factor</fullName>
    </recommendedName>
</protein>
<evidence type="ECO:0000313" key="2">
    <source>
        <dbReference type="Proteomes" id="UP001549036"/>
    </source>
</evidence>
<organism evidence="1 2">
    <name type="scientific">Mesorhizobium shonense</name>
    <dbReference type="NCBI Taxonomy" id="1209948"/>
    <lineage>
        <taxon>Bacteria</taxon>
        <taxon>Pseudomonadati</taxon>
        <taxon>Pseudomonadota</taxon>
        <taxon>Alphaproteobacteria</taxon>
        <taxon>Hyphomicrobiales</taxon>
        <taxon>Phyllobacteriaceae</taxon>
        <taxon>Mesorhizobium</taxon>
    </lineage>
</organism>